<organism evidence="2">
    <name type="scientific">Myoviridae sp. ctm8X17</name>
    <dbReference type="NCBI Taxonomy" id="2825168"/>
    <lineage>
        <taxon>Viruses</taxon>
        <taxon>Duplodnaviria</taxon>
        <taxon>Heunggongvirae</taxon>
        <taxon>Uroviricota</taxon>
        <taxon>Caudoviricetes</taxon>
    </lineage>
</organism>
<dbReference type="CDD" id="cd00093">
    <property type="entry name" value="HTH_XRE"/>
    <property type="match status" value="1"/>
</dbReference>
<dbReference type="PROSITE" id="PS50943">
    <property type="entry name" value="HTH_CROC1"/>
    <property type="match status" value="1"/>
</dbReference>
<sequence length="205" mass="24101">MGRNKTELTQEEIERRILSGQRIRKYRENSIDRLTQAELSEKLDIQESTIRRYEMNADPKHKGQYSPMPEKVAKRLEAESGIIADYWMGKTAETTYEGRIAELEYATASDEQEEQLHRLRTEELERRRNFFYACGYRYESIEDTALDDFCGITEDTQGLTPHPHILTNYADNTRHELTQEQFKALFDKLQDTINFACFQADKANQ</sequence>
<name>A0A8S5Q9Q0_9CAUD</name>
<proteinExistence type="predicted"/>
<evidence type="ECO:0000313" key="2">
    <source>
        <dbReference type="EMBL" id="DAE15537.1"/>
    </source>
</evidence>
<protein>
    <submittedName>
        <fullName evidence="2">Helix-turn-helix domain protein</fullName>
    </submittedName>
</protein>
<evidence type="ECO:0000259" key="1">
    <source>
        <dbReference type="PROSITE" id="PS50943"/>
    </source>
</evidence>
<dbReference type="InterPro" id="IPR010982">
    <property type="entry name" value="Lambda_DNA-bd_dom_sf"/>
</dbReference>
<reference evidence="2" key="1">
    <citation type="journal article" date="2021" name="Proc. Natl. Acad. Sci. U.S.A.">
        <title>A Catalog of Tens of Thousands of Viruses from Human Metagenomes Reveals Hidden Associations with Chronic Diseases.</title>
        <authorList>
            <person name="Tisza M.J."/>
            <person name="Buck C.B."/>
        </authorList>
    </citation>
    <scope>NUCLEOTIDE SEQUENCE</scope>
    <source>
        <strain evidence="2">Ctm8X17</strain>
    </source>
</reference>
<accession>A0A8S5Q9Q0</accession>
<feature type="domain" description="HTH cro/C1-type" evidence="1">
    <location>
        <begin position="23"/>
        <end position="54"/>
    </location>
</feature>
<dbReference type="EMBL" id="BK015607">
    <property type="protein sequence ID" value="DAE15537.1"/>
    <property type="molecule type" value="Genomic_DNA"/>
</dbReference>
<dbReference type="Gene3D" id="1.10.260.40">
    <property type="entry name" value="lambda repressor-like DNA-binding domains"/>
    <property type="match status" value="1"/>
</dbReference>
<dbReference type="InterPro" id="IPR001387">
    <property type="entry name" value="Cro/C1-type_HTH"/>
</dbReference>
<dbReference type="GO" id="GO:0003677">
    <property type="term" value="F:DNA binding"/>
    <property type="evidence" value="ECO:0007669"/>
    <property type="project" value="InterPro"/>
</dbReference>